<accession>A0A1N6THU2</accession>
<dbReference type="EMBL" id="FTNM01000001">
    <property type="protein sequence ID" value="SIQ52804.1"/>
    <property type="molecule type" value="Genomic_DNA"/>
</dbReference>
<dbReference type="STRING" id="1077936.SAMN05421545_0336"/>
<dbReference type="Gene3D" id="3.40.1350.10">
    <property type="match status" value="1"/>
</dbReference>
<organism evidence="4 5">
    <name type="scientific">Pontibacter lucknowensis</name>
    <dbReference type="NCBI Taxonomy" id="1077936"/>
    <lineage>
        <taxon>Bacteria</taxon>
        <taxon>Pseudomonadati</taxon>
        <taxon>Bacteroidota</taxon>
        <taxon>Cytophagia</taxon>
        <taxon>Cytophagales</taxon>
        <taxon>Hymenobacteraceae</taxon>
        <taxon>Pontibacter</taxon>
    </lineage>
</organism>
<protein>
    <recommendedName>
        <fullName evidence="6">DUF91 domain-containing protein</fullName>
    </recommendedName>
</protein>
<keyword evidence="5" id="KW-1185">Reference proteome</keyword>
<reference evidence="5" key="1">
    <citation type="submission" date="2017-01" db="EMBL/GenBank/DDBJ databases">
        <authorList>
            <person name="Varghese N."/>
            <person name="Submissions S."/>
        </authorList>
    </citation>
    <scope>NUCLEOTIDE SEQUENCE [LARGE SCALE GENOMIC DNA]</scope>
    <source>
        <strain evidence="5">DM9</strain>
    </source>
</reference>
<dbReference type="PANTHER" id="PTHR38814">
    <property type="entry name" value="ENDONUCLEASE NUCS"/>
    <property type="match status" value="1"/>
</dbReference>
<dbReference type="AlphaFoldDB" id="A0A1N6THU2"/>
<dbReference type="CDD" id="cd22341">
    <property type="entry name" value="NucS-like"/>
    <property type="match status" value="1"/>
</dbReference>
<evidence type="ECO:0000313" key="5">
    <source>
        <dbReference type="Proteomes" id="UP000185924"/>
    </source>
</evidence>
<dbReference type="OrthoDB" id="570199at2"/>
<dbReference type="InterPro" id="IPR048301">
    <property type="entry name" value="NucS_C"/>
</dbReference>
<dbReference type="Pfam" id="PF24706">
    <property type="entry name" value="DUF7669"/>
    <property type="match status" value="1"/>
</dbReference>
<dbReference type="Proteomes" id="UP000185924">
    <property type="component" value="Unassembled WGS sequence"/>
</dbReference>
<sequence>MDRPTVWQMVAEAIDALSGKATYAEIKSYIHNKWDNVNDNTINAQMIVLAVNQPSRIHYPENKKPRLSDSNYDVLYSTGRGQVVKYDPEEHGLWEIYENEFGGLAIRQVIAEETDDTSEDTSDTFLFPLEANLRDFLIKNLHTVKQHKLDLYVDDNGRDGREYPTAVGPIDILTVDSRGNFVVFELKLSRGVDRALGQLLRYMGWVKANLAYGKEVKGVIVAHKMDDKIKYAVTMAPNVDLYEYEMKFELTKV</sequence>
<evidence type="ECO:0000313" key="4">
    <source>
        <dbReference type="EMBL" id="SIQ52804.1"/>
    </source>
</evidence>
<name>A0A1N6THU2_9BACT</name>
<proteinExistence type="predicted"/>
<evidence type="ECO:0008006" key="6">
    <source>
        <dbReference type="Google" id="ProtNLM"/>
    </source>
</evidence>
<dbReference type="InterPro" id="IPR002793">
    <property type="entry name" value="Endonuclease_NucS"/>
</dbReference>
<dbReference type="InterPro" id="IPR056086">
    <property type="entry name" value="DUF7669"/>
</dbReference>
<feature type="domain" description="DUF7669" evidence="3">
    <location>
        <begin position="5"/>
        <end position="82"/>
    </location>
</feature>
<evidence type="ECO:0000256" key="1">
    <source>
        <dbReference type="ARBA" id="ARBA00023125"/>
    </source>
</evidence>
<keyword evidence="1" id="KW-0238">DNA-binding</keyword>
<dbReference type="PANTHER" id="PTHR38814:SF1">
    <property type="entry name" value="ENDONUCLEASE NUCS"/>
    <property type="match status" value="1"/>
</dbReference>
<dbReference type="RefSeq" id="WP_076420651.1">
    <property type="nucleotide sequence ID" value="NZ_FTNM01000001.1"/>
</dbReference>
<dbReference type="GO" id="GO:0003677">
    <property type="term" value="F:DNA binding"/>
    <property type="evidence" value="ECO:0007669"/>
    <property type="project" value="UniProtKB-KW"/>
</dbReference>
<gene>
    <name evidence="4" type="ORF">SAMN05421545_0336</name>
</gene>
<evidence type="ECO:0000259" key="3">
    <source>
        <dbReference type="Pfam" id="PF24706"/>
    </source>
</evidence>
<dbReference type="GO" id="GO:0004519">
    <property type="term" value="F:endonuclease activity"/>
    <property type="evidence" value="ECO:0007669"/>
    <property type="project" value="InterPro"/>
</dbReference>
<evidence type="ECO:0000259" key="2">
    <source>
        <dbReference type="Pfam" id="PF01939"/>
    </source>
</evidence>
<feature type="domain" description="Endonuclease NucS C-terminal" evidence="2">
    <location>
        <begin position="160"/>
        <end position="228"/>
    </location>
</feature>
<dbReference type="InterPro" id="IPR011856">
    <property type="entry name" value="tRNA_endonuc-like_dom_sf"/>
</dbReference>
<dbReference type="Pfam" id="PF01939">
    <property type="entry name" value="NucS_C"/>
    <property type="match status" value="1"/>
</dbReference>